<gene>
    <name evidence="3" type="primary">BDH1</name>
    <name evidence="3" type="ORF">TNIN_248761</name>
</gene>
<evidence type="ECO:0000256" key="1">
    <source>
        <dbReference type="ARBA" id="ARBA00023002"/>
    </source>
</evidence>
<dbReference type="SUPFAM" id="SSF51735">
    <property type="entry name" value="NAD(P)-binding Rossmann-fold domains"/>
    <property type="match status" value="1"/>
</dbReference>
<keyword evidence="2" id="KW-0812">Transmembrane</keyword>
<name>A0A8X6KHZ3_9ARAC</name>
<reference evidence="3" key="1">
    <citation type="submission" date="2020-08" db="EMBL/GenBank/DDBJ databases">
        <title>Multicomponent nature underlies the extraordinary mechanical properties of spider dragline silk.</title>
        <authorList>
            <person name="Kono N."/>
            <person name="Nakamura H."/>
            <person name="Mori M."/>
            <person name="Yoshida Y."/>
            <person name="Ohtoshi R."/>
            <person name="Malay A.D."/>
            <person name="Moran D.A.P."/>
            <person name="Tomita M."/>
            <person name="Numata K."/>
            <person name="Arakawa K."/>
        </authorList>
    </citation>
    <scope>NUCLEOTIDE SEQUENCE</scope>
</reference>
<dbReference type="GO" id="GO:0008202">
    <property type="term" value="P:steroid metabolic process"/>
    <property type="evidence" value="ECO:0007669"/>
    <property type="project" value="TreeGrafter"/>
</dbReference>
<dbReference type="PANTHER" id="PTHR43313:SF36">
    <property type="entry name" value="D-BETA-HYDROXYBUTYRATE DEHYDROGENASE, MITOCHONDRIAL"/>
    <property type="match status" value="1"/>
</dbReference>
<dbReference type="PROSITE" id="PS00061">
    <property type="entry name" value="ADH_SHORT"/>
    <property type="match status" value="1"/>
</dbReference>
<accession>A0A8X6KHZ3</accession>
<evidence type="ECO:0000313" key="3">
    <source>
        <dbReference type="EMBL" id="GFS50327.1"/>
    </source>
</evidence>
<evidence type="ECO:0000313" key="4">
    <source>
        <dbReference type="Proteomes" id="UP000886998"/>
    </source>
</evidence>
<keyword evidence="2" id="KW-1133">Transmembrane helix</keyword>
<proteinExistence type="predicted"/>
<dbReference type="Pfam" id="PF00106">
    <property type="entry name" value="adh_short"/>
    <property type="match status" value="1"/>
</dbReference>
<dbReference type="InterPro" id="IPR036291">
    <property type="entry name" value="NAD(P)-bd_dom_sf"/>
</dbReference>
<evidence type="ECO:0000256" key="2">
    <source>
        <dbReference type="SAM" id="Phobius"/>
    </source>
</evidence>
<dbReference type="Proteomes" id="UP000886998">
    <property type="component" value="Unassembled WGS sequence"/>
</dbReference>
<dbReference type="PRINTS" id="PR00081">
    <property type="entry name" value="GDHRDH"/>
</dbReference>
<dbReference type="InterPro" id="IPR002347">
    <property type="entry name" value="SDR_fam"/>
</dbReference>
<dbReference type="PANTHER" id="PTHR43313">
    <property type="entry name" value="SHORT-CHAIN DEHYDROGENASE/REDUCTASE FAMILY 9C"/>
    <property type="match status" value="1"/>
</dbReference>
<dbReference type="InterPro" id="IPR020904">
    <property type="entry name" value="Sc_DH/Rdtase_CS"/>
</dbReference>
<dbReference type="GO" id="GO:0016491">
    <property type="term" value="F:oxidoreductase activity"/>
    <property type="evidence" value="ECO:0007669"/>
    <property type="project" value="UniProtKB-KW"/>
</dbReference>
<keyword evidence="1" id="KW-0560">Oxidoreductase</keyword>
<comment type="caution">
    <text evidence="3">The sequence shown here is derived from an EMBL/GenBank/DDBJ whole genome shotgun (WGS) entry which is preliminary data.</text>
</comment>
<dbReference type="OrthoDB" id="294295at2759"/>
<dbReference type="AlphaFoldDB" id="A0A8X6KHZ3"/>
<keyword evidence="2" id="KW-0472">Membrane</keyword>
<feature type="transmembrane region" description="Helical" evidence="2">
    <location>
        <begin position="18"/>
        <end position="35"/>
    </location>
</feature>
<protein>
    <submittedName>
        <fullName evidence="3">Uncharacterized protein</fullName>
    </submittedName>
</protein>
<dbReference type="Gene3D" id="3.40.50.720">
    <property type="entry name" value="NAD(P)-binding Rossmann-like Domain"/>
    <property type="match status" value="1"/>
</dbReference>
<organism evidence="3 4">
    <name type="scientific">Trichonephila inaurata madagascariensis</name>
    <dbReference type="NCBI Taxonomy" id="2747483"/>
    <lineage>
        <taxon>Eukaryota</taxon>
        <taxon>Metazoa</taxon>
        <taxon>Ecdysozoa</taxon>
        <taxon>Arthropoda</taxon>
        <taxon>Chelicerata</taxon>
        <taxon>Arachnida</taxon>
        <taxon>Araneae</taxon>
        <taxon>Araneomorphae</taxon>
        <taxon>Entelegynae</taxon>
        <taxon>Araneoidea</taxon>
        <taxon>Nephilidae</taxon>
        <taxon>Trichonephila</taxon>
        <taxon>Trichonephila inaurata</taxon>
    </lineage>
</organism>
<keyword evidence="4" id="KW-1185">Reference proteome</keyword>
<sequence>MSEPVRPKTLLRAVNDTLRVYAASAILAFLLIFLIPSWLRWFWFTACGLLLMVSILANFVEEWRPKSRVPVSGKAVVISGCDSGFGFELANRLEELGLHVFADYMVPMDVTSDESVDKALKYVTQKIKDNKLWAVVCNAGMNDGSEIFWTNLDKIQRVMDVNTFGVIRVTKAFLPLLCKSKGRVIAVCSAASNYTYGGMVPYCMSKHAAKSFCDGLRLEMYRFGVKVVTIEPWMYKTPLTKEDATVKYITKTWEQAPEEVKEFYSEDYFQRHAKNIVKFLNYSISDKPQQVVDCLEEAVMALHPKYSYDPGTVYSRFSFWILRKLPKQFADFVLNEEFTISL</sequence>
<dbReference type="EMBL" id="BMAV01026434">
    <property type="protein sequence ID" value="GFS50327.1"/>
    <property type="molecule type" value="Genomic_DNA"/>
</dbReference>